<evidence type="ECO:0000256" key="10">
    <source>
        <dbReference type="ARBA" id="ARBA00038654"/>
    </source>
</evidence>
<dbReference type="PANTHER" id="PTHR45849:SF3">
    <property type="entry name" value="HISTONE CHAPERONE RTT106"/>
    <property type="match status" value="1"/>
</dbReference>
<accession>A0ABR0E4E7</accession>
<keyword evidence="8" id="KW-0539">Nucleus</keyword>
<reference evidence="13 14" key="1">
    <citation type="journal article" date="2023" name="G3 (Bethesda)">
        <title>A chromosome-level genome assembly of Zasmidium syzygii isolated from banana leaves.</title>
        <authorList>
            <person name="van Westerhoven A.C."/>
            <person name="Mehrabi R."/>
            <person name="Talebi R."/>
            <person name="Steentjes M.B.F."/>
            <person name="Corcolon B."/>
            <person name="Chong P.A."/>
            <person name="Kema G.H.J."/>
            <person name="Seidl M.F."/>
        </authorList>
    </citation>
    <scope>NUCLEOTIDE SEQUENCE [LARGE SCALE GENOMIC DNA]</scope>
    <source>
        <strain evidence="13 14">P124</strain>
    </source>
</reference>
<organism evidence="13 14">
    <name type="scientific">Zasmidium cellare</name>
    <name type="common">Wine cellar mold</name>
    <name type="synonym">Racodium cellare</name>
    <dbReference type="NCBI Taxonomy" id="395010"/>
    <lineage>
        <taxon>Eukaryota</taxon>
        <taxon>Fungi</taxon>
        <taxon>Dikarya</taxon>
        <taxon>Ascomycota</taxon>
        <taxon>Pezizomycotina</taxon>
        <taxon>Dothideomycetes</taxon>
        <taxon>Dothideomycetidae</taxon>
        <taxon>Mycosphaerellales</taxon>
        <taxon>Mycosphaerellaceae</taxon>
        <taxon>Zasmidium</taxon>
    </lineage>
</organism>
<keyword evidence="7" id="KW-0804">Transcription</keyword>
<proteinExistence type="inferred from homology"/>
<dbReference type="SMART" id="SM01287">
    <property type="entry name" value="Rtt106"/>
    <property type="match status" value="1"/>
</dbReference>
<dbReference type="InterPro" id="IPR013719">
    <property type="entry name" value="RTT106/SPT16-like_middle_dom"/>
</dbReference>
<dbReference type="PANTHER" id="PTHR45849">
    <property type="entry name" value="FACT COMPLEX SUBUNIT SSRP1"/>
    <property type="match status" value="1"/>
</dbReference>
<dbReference type="Pfam" id="PF08512">
    <property type="entry name" value="Rttp106-like_middle"/>
    <property type="match status" value="1"/>
</dbReference>
<name>A0ABR0E4E7_ZASCE</name>
<evidence type="ECO:0000259" key="12">
    <source>
        <dbReference type="SMART" id="SM01287"/>
    </source>
</evidence>
<dbReference type="Gene3D" id="2.30.29.30">
    <property type="entry name" value="Pleckstrin-homology domain (PH domain)/Phosphotyrosine-binding domain (PTB)"/>
    <property type="match status" value="1"/>
</dbReference>
<keyword evidence="5" id="KW-0805">Transcription regulation</keyword>
<dbReference type="InterPro" id="IPR040770">
    <property type="entry name" value="Rtt106_PH"/>
</dbReference>
<feature type="region of interest" description="Disordered" evidence="11">
    <location>
        <begin position="349"/>
        <end position="438"/>
    </location>
</feature>
<dbReference type="Pfam" id="PF18469">
    <property type="entry name" value="PH_18"/>
    <property type="match status" value="1"/>
</dbReference>
<dbReference type="Gene3D" id="2.30.29.120">
    <property type="match status" value="1"/>
</dbReference>
<dbReference type="InterPro" id="IPR050454">
    <property type="entry name" value="RTT106/SSRP1_HistChap/FACT"/>
</dbReference>
<dbReference type="EMBL" id="JAXOVC010000010">
    <property type="protein sequence ID" value="KAK4496267.1"/>
    <property type="molecule type" value="Genomic_DNA"/>
</dbReference>
<dbReference type="Proteomes" id="UP001305779">
    <property type="component" value="Unassembled WGS sequence"/>
</dbReference>
<comment type="subunit">
    <text evidence="10">Interacts with histones H3 and H4.</text>
</comment>
<feature type="compositionally biased region" description="Acidic residues" evidence="11">
    <location>
        <begin position="385"/>
        <end position="438"/>
    </location>
</feature>
<evidence type="ECO:0000256" key="5">
    <source>
        <dbReference type="ARBA" id="ARBA00023015"/>
    </source>
</evidence>
<feature type="domain" description="Histone chaperone RTT106/FACT complex subunit SPT16-like middle" evidence="12">
    <location>
        <begin position="245"/>
        <end position="339"/>
    </location>
</feature>
<evidence type="ECO:0000256" key="6">
    <source>
        <dbReference type="ARBA" id="ARBA00023125"/>
    </source>
</evidence>
<evidence type="ECO:0000256" key="3">
    <source>
        <dbReference type="ARBA" id="ARBA00006159"/>
    </source>
</evidence>
<evidence type="ECO:0000256" key="4">
    <source>
        <dbReference type="ARBA" id="ARBA00022454"/>
    </source>
</evidence>
<evidence type="ECO:0000256" key="1">
    <source>
        <dbReference type="ARBA" id="ARBA00004123"/>
    </source>
</evidence>
<protein>
    <recommendedName>
        <fullName evidence="12">Histone chaperone RTT106/FACT complex subunit SPT16-like middle domain-containing protein</fullName>
    </recommendedName>
</protein>
<dbReference type="InterPro" id="IPR011993">
    <property type="entry name" value="PH-like_dom_sf"/>
</dbReference>
<evidence type="ECO:0000313" key="14">
    <source>
        <dbReference type="Proteomes" id="UP001305779"/>
    </source>
</evidence>
<comment type="caution">
    <text evidence="13">The sequence shown here is derived from an EMBL/GenBank/DDBJ whole genome shotgun (WGS) entry which is preliminary data.</text>
</comment>
<comment type="similarity">
    <text evidence="3">Belongs to the RTT106 family.</text>
</comment>
<gene>
    <name evidence="13" type="ORF">PRZ48_012247</name>
</gene>
<evidence type="ECO:0000256" key="11">
    <source>
        <dbReference type="SAM" id="MobiDB-lite"/>
    </source>
</evidence>
<comment type="function">
    <text evidence="9">Histones H3 and H4 chaperone involved in the nucleosome formation and heterochromatin silencing. Required for the deposition of H3K56ac-carrying H3-H4 complex onto newly-replicated DNA. Plays a role in the transcriptional regulation of the cell-cycle dependent histone genes by creating a repressive structure at the core histone gene promoter.</text>
</comment>
<evidence type="ECO:0000256" key="8">
    <source>
        <dbReference type="ARBA" id="ARBA00023242"/>
    </source>
</evidence>
<evidence type="ECO:0000256" key="7">
    <source>
        <dbReference type="ARBA" id="ARBA00023163"/>
    </source>
</evidence>
<evidence type="ECO:0000256" key="2">
    <source>
        <dbReference type="ARBA" id="ARBA00004286"/>
    </source>
</evidence>
<evidence type="ECO:0000256" key="9">
    <source>
        <dbReference type="ARBA" id="ARBA00037550"/>
    </source>
</evidence>
<dbReference type="SUPFAM" id="SSF50729">
    <property type="entry name" value="PH domain-like"/>
    <property type="match status" value="1"/>
</dbReference>
<keyword evidence="14" id="KW-1185">Reference proteome</keyword>
<evidence type="ECO:0000313" key="13">
    <source>
        <dbReference type="EMBL" id="KAK4496267.1"/>
    </source>
</evidence>
<comment type="subcellular location">
    <subcellularLocation>
        <location evidence="2">Chromosome</location>
    </subcellularLocation>
    <subcellularLocation>
        <location evidence="1">Nucleus</location>
    </subcellularLocation>
</comment>
<keyword evidence="6" id="KW-0238">DNA-binding</keyword>
<sequence>MAQQQWAGDVHAAFQHDPSLENRIQQFAQHYQGQLDGLFGDIAKYVLSRESAHAAPSGTSKKRKLDDASQPAHAAPNGSSRSAGISNPVTTFECKNVSFQIPARKKLKLQLVADQADSKKREIRLIDPKTESTEHTLPSSQIDQVFCLPVPEKQQRQWNFCVFPTTGATTEDGTPCEQMVFTLNETKPDDATSSTRAVAEGDTYVTVTEPELDQLLQVYGKSIVKPTDTEFASSIPQAHRKGEKAYHVKAHKGTKEGYLFFLPNGVVFGFKKPLSFFPFSAIESISYTSVLQRTFNLVIAATEGDSTEVKEVEFSMLDQADFAGIDEYVKRHGLNDASMAADRKAKAYNVNKEPKSEPNGDAAGAVQANGGDDGMTELQRAEQQLQDEEDEEEEDYEASGGESDGEGEESDEEDGEGGEYGEYEEREEYDEEGEDGEE</sequence>
<feature type="region of interest" description="Disordered" evidence="11">
    <location>
        <begin position="53"/>
        <end position="85"/>
    </location>
</feature>
<keyword evidence="4" id="KW-0158">Chromosome</keyword>